<reference evidence="2" key="1">
    <citation type="submission" date="2020-05" db="EMBL/GenBank/DDBJ databases">
        <authorList>
            <person name="Chiriac C."/>
            <person name="Salcher M."/>
            <person name="Ghai R."/>
            <person name="Kavagutti S V."/>
        </authorList>
    </citation>
    <scope>NUCLEOTIDE SEQUENCE</scope>
</reference>
<dbReference type="AlphaFoldDB" id="A0A6J6EW22"/>
<name>A0A6J6EW22_9ZZZZ</name>
<dbReference type="EMBL" id="CAEZTS010000081">
    <property type="protein sequence ID" value="CAB4580701.1"/>
    <property type="molecule type" value="Genomic_DNA"/>
</dbReference>
<keyword evidence="1" id="KW-1133">Transmembrane helix</keyword>
<evidence type="ECO:0000313" key="2">
    <source>
        <dbReference type="EMBL" id="CAB4580701.1"/>
    </source>
</evidence>
<accession>A0A6J6EW22</accession>
<proteinExistence type="predicted"/>
<protein>
    <submittedName>
        <fullName evidence="2">Unannotated protein</fullName>
    </submittedName>
</protein>
<sequence length="66" mass="6920">MSKDEPAVSMENWPLLVGVCSNHIDLAAFEVAWAGSPFSAVALVLRLAMVPVAVVIDVGVAKASLR</sequence>
<organism evidence="2">
    <name type="scientific">freshwater metagenome</name>
    <dbReference type="NCBI Taxonomy" id="449393"/>
    <lineage>
        <taxon>unclassified sequences</taxon>
        <taxon>metagenomes</taxon>
        <taxon>ecological metagenomes</taxon>
    </lineage>
</organism>
<gene>
    <name evidence="2" type="ORF">UFOPK1722_01012</name>
</gene>
<evidence type="ECO:0000256" key="1">
    <source>
        <dbReference type="SAM" id="Phobius"/>
    </source>
</evidence>
<keyword evidence="1" id="KW-0472">Membrane</keyword>
<feature type="transmembrane region" description="Helical" evidence="1">
    <location>
        <begin position="38"/>
        <end position="60"/>
    </location>
</feature>
<keyword evidence="1" id="KW-0812">Transmembrane</keyword>